<proteinExistence type="predicted"/>
<dbReference type="RefSeq" id="WP_345216066.1">
    <property type="nucleotide sequence ID" value="NZ_BAABGN010000008.1"/>
</dbReference>
<dbReference type="Gene3D" id="3.50.30.50">
    <property type="entry name" value="Putative cyclase"/>
    <property type="match status" value="1"/>
</dbReference>
<dbReference type="InterPro" id="IPR037175">
    <property type="entry name" value="KFase_sf"/>
</dbReference>
<dbReference type="InterPro" id="IPR007325">
    <property type="entry name" value="KFase/CYL"/>
</dbReference>
<evidence type="ECO:0000313" key="2">
    <source>
        <dbReference type="Proteomes" id="UP001500622"/>
    </source>
</evidence>
<sequence>MRFIDLSHPITNGMVTYPGLPEPTISEHLSREASRTAYAEGTEFLIGRVTMVGNTGTYLDAPFHRYADGADVAGLPLDRLADLDAVVVVPPGGSVDASAFHDVDVSGRAVLVRTGRDRLWATDAYTMDAPHLTQDAATWLVEHGAALVGIDAANIDDTSEASGGERPVHTTLLGTGVPIVEHLTGLDRLPPEDFRFTAVPAPVVGMASFPVRAFAVVEP</sequence>
<dbReference type="Proteomes" id="UP001500622">
    <property type="component" value="Unassembled WGS sequence"/>
</dbReference>
<organism evidence="1 2">
    <name type="scientific">Georgenia halophila</name>
    <dbReference type="NCBI Taxonomy" id="620889"/>
    <lineage>
        <taxon>Bacteria</taxon>
        <taxon>Bacillati</taxon>
        <taxon>Actinomycetota</taxon>
        <taxon>Actinomycetes</taxon>
        <taxon>Micrococcales</taxon>
        <taxon>Bogoriellaceae</taxon>
        <taxon>Georgenia</taxon>
    </lineage>
</organism>
<gene>
    <name evidence="1" type="primary">kynB</name>
    <name evidence="1" type="ORF">GCM10023169_19500</name>
</gene>
<dbReference type="Pfam" id="PF04199">
    <property type="entry name" value="Cyclase"/>
    <property type="match status" value="1"/>
</dbReference>
<name>A0ABP8L8D4_9MICO</name>
<accession>A0ABP8L8D4</accession>
<dbReference type="EMBL" id="BAABGN010000008">
    <property type="protein sequence ID" value="GAA4423620.1"/>
    <property type="molecule type" value="Genomic_DNA"/>
</dbReference>
<dbReference type="PANTHER" id="PTHR31118">
    <property type="entry name" value="CYCLASE-LIKE PROTEIN 2"/>
    <property type="match status" value="1"/>
</dbReference>
<dbReference type="SUPFAM" id="SSF102198">
    <property type="entry name" value="Putative cyclase"/>
    <property type="match status" value="1"/>
</dbReference>
<dbReference type="PANTHER" id="PTHR31118:SF32">
    <property type="entry name" value="KYNURENINE FORMAMIDASE"/>
    <property type="match status" value="1"/>
</dbReference>
<keyword evidence="2" id="KW-1185">Reference proteome</keyword>
<reference evidence="2" key="1">
    <citation type="journal article" date="2019" name="Int. J. Syst. Evol. Microbiol.">
        <title>The Global Catalogue of Microorganisms (GCM) 10K type strain sequencing project: providing services to taxonomists for standard genome sequencing and annotation.</title>
        <authorList>
            <consortium name="The Broad Institute Genomics Platform"/>
            <consortium name="The Broad Institute Genome Sequencing Center for Infectious Disease"/>
            <person name="Wu L."/>
            <person name="Ma J."/>
        </authorList>
    </citation>
    <scope>NUCLEOTIDE SEQUENCE [LARGE SCALE GENOMIC DNA]</scope>
    <source>
        <strain evidence="2">JCM 17810</strain>
    </source>
</reference>
<protein>
    <submittedName>
        <fullName evidence="1">Arylformamidase</fullName>
    </submittedName>
</protein>
<evidence type="ECO:0000313" key="1">
    <source>
        <dbReference type="EMBL" id="GAA4423620.1"/>
    </source>
</evidence>
<comment type="caution">
    <text evidence="1">The sequence shown here is derived from an EMBL/GenBank/DDBJ whole genome shotgun (WGS) entry which is preliminary data.</text>
</comment>